<dbReference type="GO" id="GO:0052689">
    <property type="term" value="F:carboxylic ester hydrolase activity"/>
    <property type="evidence" value="ECO:0007669"/>
    <property type="project" value="UniProtKB-KW"/>
</dbReference>
<evidence type="ECO:0000256" key="4">
    <source>
        <dbReference type="ARBA" id="ARBA00023157"/>
    </source>
</evidence>
<evidence type="ECO:0000313" key="9">
    <source>
        <dbReference type="Proteomes" id="UP001497644"/>
    </source>
</evidence>
<evidence type="ECO:0000256" key="5">
    <source>
        <dbReference type="ARBA" id="ARBA00023180"/>
    </source>
</evidence>
<dbReference type="EMBL" id="OZ034827">
    <property type="protein sequence ID" value="CAL1682586.1"/>
    <property type="molecule type" value="Genomic_DNA"/>
</dbReference>
<dbReference type="CDD" id="cd00312">
    <property type="entry name" value="Esterase_lipase"/>
    <property type="match status" value="1"/>
</dbReference>
<dbReference type="SUPFAM" id="SSF53474">
    <property type="entry name" value="alpha/beta-Hydrolases"/>
    <property type="match status" value="1"/>
</dbReference>
<keyword evidence="5" id="KW-0325">Glycoprotein</keyword>
<evidence type="ECO:0000259" key="7">
    <source>
        <dbReference type="Pfam" id="PF00135"/>
    </source>
</evidence>
<comment type="similarity">
    <text evidence="1 6">Belongs to the type-B carboxylesterase/lipase family.</text>
</comment>
<reference evidence="8" key="1">
    <citation type="submission" date="2024-04" db="EMBL/GenBank/DDBJ databases">
        <authorList>
            <consortium name="Molecular Ecology Group"/>
        </authorList>
    </citation>
    <scope>NUCLEOTIDE SEQUENCE</scope>
</reference>
<keyword evidence="4" id="KW-1015">Disulfide bond</keyword>
<dbReference type="Gene3D" id="3.40.50.1820">
    <property type="entry name" value="alpha/beta hydrolase"/>
    <property type="match status" value="1"/>
</dbReference>
<evidence type="ECO:0000256" key="3">
    <source>
        <dbReference type="ARBA" id="ARBA00022801"/>
    </source>
</evidence>
<dbReference type="InterPro" id="IPR029058">
    <property type="entry name" value="AB_hydrolase_fold"/>
</dbReference>
<dbReference type="PANTHER" id="PTHR43142:SF1">
    <property type="entry name" value="CARBOXYLIC ESTER HYDROLASE"/>
    <property type="match status" value="1"/>
</dbReference>
<gene>
    <name evidence="8" type="ORF">LPLAT_LOCUS8487</name>
</gene>
<dbReference type="PANTHER" id="PTHR43142">
    <property type="entry name" value="CARBOXYLIC ESTER HYDROLASE"/>
    <property type="match status" value="1"/>
</dbReference>
<evidence type="ECO:0000256" key="2">
    <source>
        <dbReference type="ARBA" id="ARBA00022487"/>
    </source>
</evidence>
<dbReference type="InterPro" id="IPR019819">
    <property type="entry name" value="Carboxylesterase_B_CS"/>
</dbReference>
<keyword evidence="3 6" id="KW-0378">Hydrolase</keyword>
<keyword evidence="2" id="KW-0719">Serine esterase</keyword>
<dbReference type="Pfam" id="PF00135">
    <property type="entry name" value="COesterase"/>
    <property type="match status" value="1"/>
</dbReference>
<evidence type="ECO:0000313" key="8">
    <source>
        <dbReference type="EMBL" id="CAL1682586.1"/>
    </source>
</evidence>
<evidence type="ECO:0000256" key="1">
    <source>
        <dbReference type="ARBA" id="ARBA00005964"/>
    </source>
</evidence>
<dbReference type="PROSITE" id="PS00941">
    <property type="entry name" value="CARBOXYLESTERASE_B_2"/>
    <property type="match status" value="1"/>
</dbReference>
<feature type="domain" description="Carboxylesterase type B" evidence="7">
    <location>
        <begin position="26"/>
        <end position="569"/>
    </location>
</feature>
<organism evidence="8 9">
    <name type="scientific">Lasius platythorax</name>
    <dbReference type="NCBI Taxonomy" id="488582"/>
    <lineage>
        <taxon>Eukaryota</taxon>
        <taxon>Metazoa</taxon>
        <taxon>Ecdysozoa</taxon>
        <taxon>Arthropoda</taxon>
        <taxon>Hexapoda</taxon>
        <taxon>Insecta</taxon>
        <taxon>Pterygota</taxon>
        <taxon>Neoptera</taxon>
        <taxon>Endopterygota</taxon>
        <taxon>Hymenoptera</taxon>
        <taxon>Apocrita</taxon>
        <taxon>Aculeata</taxon>
        <taxon>Formicoidea</taxon>
        <taxon>Formicidae</taxon>
        <taxon>Formicinae</taxon>
        <taxon>Lasius</taxon>
        <taxon>Lasius</taxon>
    </lineage>
</organism>
<keyword evidence="9" id="KW-1185">Reference proteome</keyword>
<dbReference type="InterPro" id="IPR002018">
    <property type="entry name" value="CarbesteraseB"/>
</dbReference>
<dbReference type="PROSITE" id="PS00122">
    <property type="entry name" value="CARBOXYLESTERASE_B_1"/>
    <property type="match status" value="1"/>
</dbReference>
<proteinExistence type="inferred from homology"/>
<evidence type="ECO:0000256" key="6">
    <source>
        <dbReference type="RuleBase" id="RU361235"/>
    </source>
</evidence>
<accession>A0AAV2NSN7</accession>
<dbReference type="EC" id="3.1.1.-" evidence="6"/>
<dbReference type="AlphaFoldDB" id="A0AAV2NSN7"/>
<protein>
    <recommendedName>
        <fullName evidence="6">Carboxylic ester hydrolase</fullName>
        <ecNumber evidence="6">3.1.1.-</ecNumber>
    </recommendedName>
</protein>
<name>A0AAV2NSN7_9HYME</name>
<dbReference type="InterPro" id="IPR019826">
    <property type="entry name" value="Carboxylesterase_B_AS"/>
</dbReference>
<dbReference type="Proteomes" id="UP001497644">
    <property type="component" value="Chromosome 4"/>
</dbReference>
<sequence length="590" mass="66907">MWRDNILIQLGFIYLFILNAHTVYSQSIATVQNGTLIGATMRTRLGRDIHAFLGIPYAAPPVGDLRFQPPQPPAAWSGVRAAVKNAEICTQRNIYTYQEEIVGGEDCLYLNVYTPAPRVSIAPSYISYLHPVMIWFHGGGWITGAGHSEFYGPKFLLDHDLVLVTVNFRLGPLGFLSTEDLECPGNFGLKDQRQAMRWVQENIVSFGGNPNSVTLFGESAGGASVHYHMVSPLSEGLFHRGISQSGNFYNPWTLAPPGSAKEKAMILARNLRCNTENSAELIKCLRTKDAAEIIGTDRLFQHFGYCPMIPFKPVIEPRHVGAFITEDPSISVRQGRLADIPWMTGITSEEGTLKVAGIYGRDQGEHVKKLNSDFHNVVPLSLFYEERYRLRDAQFRDEISSSIRKFYFGSEDIDESDEARFKVIDMYSDAWFNHGTHEAIQEFIANQTSPVYYYYFAYRGSASFSSIFGDTERNYGVSHADELQYLFPVGEQLFKDTELSKEDHEIINIMTELWYNFADSGNPTPKITKLIPLKWKPVKTNYSPEYLYIGNSTKIIMGNNILSERVTFWNQLTRRMKFHDADFGNLKDEL</sequence>